<name>A0ABX5P041_9PROT</name>
<keyword evidence="3" id="KW-1185">Reference proteome</keyword>
<feature type="region of interest" description="Disordered" evidence="1">
    <location>
        <begin position="245"/>
        <end position="370"/>
    </location>
</feature>
<feature type="compositionally biased region" description="Pro residues" evidence="1">
    <location>
        <begin position="60"/>
        <end position="70"/>
    </location>
</feature>
<dbReference type="Proteomes" id="UP000248116">
    <property type="component" value="Unassembled WGS sequence"/>
</dbReference>
<feature type="compositionally biased region" description="Low complexity" evidence="1">
    <location>
        <begin position="322"/>
        <end position="345"/>
    </location>
</feature>
<feature type="region of interest" description="Disordered" evidence="1">
    <location>
        <begin position="36"/>
        <end position="199"/>
    </location>
</feature>
<evidence type="ECO:0000313" key="2">
    <source>
        <dbReference type="EMBL" id="PYD47132.1"/>
    </source>
</evidence>
<comment type="caution">
    <text evidence="2">The sequence shown here is derived from an EMBL/GenBank/DDBJ whole genome shotgun (WGS) entry which is preliminary data.</text>
</comment>
<reference evidence="2 3" key="1">
    <citation type="submission" date="2018-02" db="EMBL/GenBank/DDBJ databases">
        <authorList>
            <person name="Skraban J."/>
            <person name="Trcek J."/>
        </authorList>
    </citation>
    <scope>NUCLEOTIDE SEQUENCE [LARGE SCALE GENOMIC DNA]</scope>
    <source>
        <strain evidence="2 3">AV446</strain>
    </source>
</reference>
<accession>A0ABX5P041</accession>
<feature type="compositionally biased region" description="Gly residues" evidence="1">
    <location>
        <begin position="346"/>
        <end position="361"/>
    </location>
</feature>
<feature type="compositionally biased region" description="Pro residues" evidence="1">
    <location>
        <begin position="443"/>
        <end position="452"/>
    </location>
</feature>
<protein>
    <submittedName>
        <fullName evidence="2">Uncharacterized protein</fullName>
    </submittedName>
</protein>
<sequence>MLPPGGDARASRPSATWGIVLRAVAGAVRALRRMAGRARGASPVAWPRGGGGMAEVLPHHPAPPSRPLPAPSSVSPDLPPAGRDGAASRTHGAARSGASRRDMGDGMAGDGTAPRGHVPPGRGASPVAVAAGALWSRRPWSRRPRPRNAHPCNAHPRNAHPRNAHSGADASRVPMDGGGDARHAVTSPGTSSPGDMAALPDPVRAGRDARAMVADGVVPDGIAPVTAVPSAPSRRGRDVEVPVAAARGKGDAHAAPIVAGREESPSSAPLGEGASGPMSDVASDAVSDAVSRPVPRHGAHRASPVMAGPVAFGGSGPDRPASSQSRPLSQPLSQSQSRPVASPAPSGGGPVAARGPAGGGSMPSVPRPARRGLRGVLYPMVRQAATPGRDVASAGDDGLSRDASAPWQGRAIVLADRSVLLPLQAQYAMVEQAGGPAPMREGPVPPMPPPSSPAASAMPARVPAARAAPATWSRSLPAMANAGHY</sequence>
<organism evidence="2 3">
    <name type="scientific">Novacetimonas pomaceti</name>
    <dbReference type="NCBI Taxonomy" id="2021998"/>
    <lineage>
        <taxon>Bacteria</taxon>
        <taxon>Pseudomonadati</taxon>
        <taxon>Pseudomonadota</taxon>
        <taxon>Alphaproteobacteria</taxon>
        <taxon>Acetobacterales</taxon>
        <taxon>Acetobacteraceae</taxon>
        <taxon>Novacetimonas</taxon>
    </lineage>
</organism>
<feature type="compositionally biased region" description="Low complexity" evidence="1">
    <location>
        <begin position="453"/>
        <end position="464"/>
    </location>
</feature>
<feature type="compositionally biased region" description="Low complexity" evidence="1">
    <location>
        <begin position="279"/>
        <end position="291"/>
    </location>
</feature>
<feature type="compositionally biased region" description="Basic residues" evidence="1">
    <location>
        <begin position="139"/>
        <end position="148"/>
    </location>
</feature>
<gene>
    <name evidence="2" type="ORF">C3920_11405</name>
</gene>
<feature type="region of interest" description="Disordered" evidence="1">
    <location>
        <begin position="434"/>
        <end position="464"/>
    </location>
</feature>
<dbReference type="EMBL" id="PRCW01000095">
    <property type="protein sequence ID" value="PYD47132.1"/>
    <property type="molecule type" value="Genomic_DNA"/>
</dbReference>
<proteinExistence type="predicted"/>
<evidence type="ECO:0000313" key="3">
    <source>
        <dbReference type="Proteomes" id="UP000248116"/>
    </source>
</evidence>
<evidence type="ECO:0000256" key="1">
    <source>
        <dbReference type="SAM" id="MobiDB-lite"/>
    </source>
</evidence>